<evidence type="ECO:0000256" key="2">
    <source>
        <dbReference type="ARBA" id="ARBA00022603"/>
    </source>
</evidence>
<accession>A0A4D4L4Q1</accession>
<protein>
    <recommendedName>
        <fullName evidence="1">site-specific DNA-methyltransferase (adenine-specific)</fullName>
        <ecNumber evidence="1">2.1.1.72</ecNumber>
    </recommendedName>
</protein>
<dbReference type="Gene3D" id="3.40.50.150">
    <property type="entry name" value="Vaccinia Virus protein VP39"/>
    <property type="match status" value="1"/>
</dbReference>
<evidence type="ECO:0000313" key="7">
    <source>
        <dbReference type="EMBL" id="GDY56591.1"/>
    </source>
</evidence>
<sequence>MGEFASRVDLLGRGSYHVVVGNPPYITVKDKQENENYRAAYDACAGKYALSVPFSQRLFDLAIKGAGGNAGGGGLVGQITANSFMKREFGKRLIEDFFAQRVELSHVIDTSGLIFPGTARRR</sequence>
<comment type="caution">
    <text evidence="7">The sequence shown here is derived from an EMBL/GenBank/DDBJ whole genome shotgun (WGS) entry which is preliminary data.</text>
</comment>
<dbReference type="PROSITE" id="PS00092">
    <property type="entry name" value="N6_MTASE"/>
    <property type="match status" value="1"/>
</dbReference>
<keyword evidence="8" id="KW-1185">Reference proteome</keyword>
<dbReference type="Pfam" id="PF07669">
    <property type="entry name" value="Eco57I"/>
    <property type="match status" value="1"/>
</dbReference>
<evidence type="ECO:0000256" key="5">
    <source>
        <dbReference type="ARBA" id="ARBA00047942"/>
    </source>
</evidence>
<keyword evidence="2" id="KW-0489">Methyltransferase</keyword>
<dbReference type="GO" id="GO:0003676">
    <property type="term" value="F:nucleic acid binding"/>
    <property type="evidence" value="ECO:0007669"/>
    <property type="project" value="InterPro"/>
</dbReference>
<dbReference type="InterPro" id="IPR050953">
    <property type="entry name" value="N4_N6_ade-DNA_methylase"/>
</dbReference>
<evidence type="ECO:0000256" key="1">
    <source>
        <dbReference type="ARBA" id="ARBA00011900"/>
    </source>
</evidence>
<organism evidence="7 8">
    <name type="scientific">Streptomyces violaceusniger</name>
    <dbReference type="NCBI Taxonomy" id="68280"/>
    <lineage>
        <taxon>Bacteria</taxon>
        <taxon>Bacillati</taxon>
        <taxon>Actinomycetota</taxon>
        <taxon>Actinomycetes</taxon>
        <taxon>Kitasatosporales</taxon>
        <taxon>Streptomycetaceae</taxon>
        <taxon>Streptomyces</taxon>
        <taxon>Streptomyces violaceusniger group</taxon>
    </lineage>
</organism>
<dbReference type="EC" id="2.1.1.72" evidence="1"/>
<dbReference type="PANTHER" id="PTHR33841">
    <property type="entry name" value="DNA METHYLTRANSFERASE YEEA-RELATED"/>
    <property type="match status" value="1"/>
</dbReference>
<keyword evidence="3" id="KW-0808">Transferase</keyword>
<comment type="catalytic activity">
    <reaction evidence="5">
        <text>a 2'-deoxyadenosine in DNA + S-adenosyl-L-methionine = an N(6)-methyl-2'-deoxyadenosine in DNA + S-adenosyl-L-homocysteine + H(+)</text>
        <dbReference type="Rhea" id="RHEA:15197"/>
        <dbReference type="Rhea" id="RHEA-COMP:12418"/>
        <dbReference type="Rhea" id="RHEA-COMP:12419"/>
        <dbReference type="ChEBI" id="CHEBI:15378"/>
        <dbReference type="ChEBI" id="CHEBI:57856"/>
        <dbReference type="ChEBI" id="CHEBI:59789"/>
        <dbReference type="ChEBI" id="CHEBI:90615"/>
        <dbReference type="ChEBI" id="CHEBI:90616"/>
        <dbReference type="EC" id="2.1.1.72"/>
    </reaction>
</comment>
<dbReference type="AlphaFoldDB" id="A0A4D4L4Q1"/>
<evidence type="ECO:0000313" key="8">
    <source>
        <dbReference type="Proteomes" id="UP000301309"/>
    </source>
</evidence>
<dbReference type="EMBL" id="BJHW01000001">
    <property type="protein sequence ID" value="GDY56591.1"/>
    <property type="molecule type" value="Genomic_DNA"/>
</dbReference>
<keyword evidence="4" id="KW-0949">S-adenosyl-L-methionine</keyword>
<dbReference type="GO" id="GO:0009007">
    <property type="term" value="F:site-specific DNA-methyltransferase (adenine-specific) activity"/>
    <property type="evidence" value="ECO:0007669"/>
    <property type="project" value="UniProtKB-EC"/>
</dbReference>
<dbReference type="GO" id="GO:0006304">
    <property type="term" value="P:DNA modification"/>
    <property type="evidence" value="ECO:0007669"/>
    <property type="project" value="InterPro"/>
</dbReference>
<evidence type="ECO:0000259" key="6">
    <source>
        <dbReference type="Pfam" id="PF07669"/>
    </source>
</evidence>
<reference evidence="7 8" key="1">
    <citation type="journal article" date="2020" name="Int. J. Syst. Evol. Microbiol.">
        <title>Reclassification of Streptomyces castelarensis and Streptomyces sporoclivatus as later heterotypic synonyms of Streptomyces antimycoticus.</title>
        <authorList>
            <person name="Komaki H."/>
            <person name="Tamura T."/>
        </authorList>
    </citation>
    <scope>NUCLEOTIDE SEQUENCE [LARGE SCALE GENOMIC DNA]</scope>
    <source>
        <strain evidence="7 8">NBRC 13459</strain>
    </source>
</reference>
<evidence type="ECO:0000256" key="4">
    <source>
        <dbReference type="ARBA" id="ARBA00022691"/>
    </source>
</evidence>
<dbReference type="InterPro" id="IPR011639">
    <property type="entry name" value="MethylTrfase_TaqI-like_dom"/>
</dbReference>
<dbReference type="InterPro" id="IPR002052">
    <property type="entry name" value="DNA_methylase_N6_adenine_CS"/>
</dbReference>
<dbReference type="InterPro" id="IPR029063">
    <property type="entry name" value="SAM-dependent_MTases_sf"/>
</dbReference>
<dbReference type="SUPFAM" id="SSF53335">
    <property type="entry name" value="S-adenosyl-L-methionine-dependent methyltransferases"/>
    <property type="match status" value="1"/>
</dbReference>
<proteinExistence type="predicted"/>
<gene>
    <name evidence="7" type="ORF">SVIO_072140</name>
</gene>
<evidence type="ECO:0000256" key="3">
    <source>
        <dbReference type="ARBA" id="ARBA00022679"/>
    </source>
</evidence>
<dbReference type="PANTHER" id="PTHR33841:SF1">
    <property type="entry name" value="DNA METHYLTRANSFERASE A"/>
    <property type="match status" value="1"/>
</dbReference>
<dbReference type="Proteomes" id="UP000301309">
    <property type="component" value="Unassembled WGS sequence"/>
</dbReference>
<dbReference type="GO" id="GO:0032259">
    <property type="term" value="P:methylation"/>
    <property type="evidence" value="ECO:0007669"/>
    <property type="project" value="UniProtKB-KW"/>
</dbReference>
<feature type="domain" description="Type II methyltransferase M.TaqI-like" evidence="6">
    <location>
        <begin position="12"/>
        <end position="110"/>
    </location>
</feature>
<name>A0A4D4L4Q1_STRVO</name>